<dbReference type="Pfam" id="PF00005">
    <property type="entry name" value="ABC_tran"/>
    <property type="match status" value="1"/>
</dbReference>
<dbReference type="SUPFAM" id="SSF52540">
    <property type="entry name" value="P-loop containing nucleoside triphosphate hydrolases"/>
    <property type="match status" value="1"/>
</dbReference>
<dbReference type="FunFam" id="3.40.50.300:FF:000032">
    <property type="entry name" value="Export ABC transporter ATP-binding protein"/>
    <property type="match status" value="1"/>
</dbReference>
<keyword evidence="2" id="KW-0547">Nucleotide-binding</keyword>
<dbReference type="InterPro" id="IPR003439">
    <property type="entry name" value="ABC_transporter-like_ATP-bd"/>
</dbReference>
<dbReference type="GO" id="GO:0098796">
    <property type="term" value="C:membrane protein complex"/>
    <property type="evidence" value="ECO:0007669"/>
    <property type="project" value="UniProtKB-ARBA"/>
</dbReference>
<dbReference type="GO" id="GO:0005524">
    <property type="term" value="F:ATP binding"/>
    <property type="evidence" value="ECO:0007669"/>
    <property type="project" value="UniProtKB-KW"/>
</dbReference>
<dbReference type="Gene3D" id="3.40.50.300">
    <property type="entry name" value="P-loop containing nucleotide triphosphate hydrolases"/>
    <property type="match status" value="1"/>
</dbReference>
<dbReference type="InterPro" id="IPR003593">
    <property type="entry name" value="AAA+_ATPase"/>
</dbReference>
<dbReference type="InterPro" id="IPR015854">
    <property type="entry name" value="ABC_transpr_LolD-like"/>
</dbReference>
<evidence type="ECO:0000313" key="5">
    <source>
        <dbReference type="EMBL" id="HGY08925.1"/>
    </source>
</evidence>
<gene>
    <name evidence="5" type="ORF">ENK37_02565</name>
</gene>
<evidence type="ECO:0000256" key="3">
    <source>
        <dbReference type="ARBA" id="ARBA00022840"/>
    </source>
</evidence>
<dbReference type="InterPro" id="IPR027417">
    <property type="entry name" value="P-loop_NTPase"/>
</dbReference>
<sequence>MVIELAGVTKVYRKGRVEVPALRGADLRIAEGEHVALVGPSGAGKSTLLYLMGLMEEPTSGRVALFGEDVSNLGDTARSHLRGRTIGFVFQAFNLIPQLKAWQNVALPLRYQRVSKRVQKERALAMLERVGLAERAEHYPAELSGGEEQRVAVARAMVIRPRLVLADEPTGNLDSQSGRAVLDLLEEARSDGATLVVVTHDPAVAARAERVVRVVDGRVQPD</sequence>
<dbReference type="PANTHER" id="PTHR24220:SF86">
    <property type="entry name" value="ABC TRANSPORTER ABCH.1"/>
    <property type="match status" value="1"/>
</dbReference>
<dbReference type="InterPro" id="IPR017911">
    <property type="entry name" value="MacB-like_ATP-bd"/>
</dbReference>
<dbReference type="CDD" id="cd03255">
    <property type="entry name" value="ABC_MJ0796_LolCDE_FtsE"/>
    <property type="match status" value="1"/>
</dbReference>
<dbReference type="EMBL" id="DRPZ01000069">
    <property type="protein sequence ID" value="HGY08925.1"/>
    <property type="molecule type" value="Genomic_DNA"/>
</dbReference>
<protein>
    <submittedName>
        <fullName evidence="5">ABC transporter ATP-binding protein</fullName>
    </submittedName>
</protein>
<organism evidence="5">
    <name type="scientific">Oceanithermus profundus</name>
    <dbReference type="NCBI Taxonomy" id="187137"/>
    <lineage>
        <taxon>Bacteria</taxon>
        <taxon>Thermotogati</taxon>
        <taxon>Deinococcota</taxon>
        <taxon>Deinococci</taxon>
        <taxon>Thermales</taxon>
        <taxon>Thermaceae</taxon>
        <taxon>Oceanithermus</taxon>
    </lineage>
</organism>
<dbReference type="SMART" id="SM00382">
    <property type="entry name" value="AAA"/>
    <property type="match status" value="1"/>
</dbReference>
<proteinExistence type="predicted"/>
<evidence type="ECO:0000256" key="2">
    <source>
        <dbReference type="ARBA" id="ARBA00022741"/>
    </source>
</evidence>
<accession>A0A7C4V4X2</accession>
<comment type="caution">
    <text evidence="5">The sequence shown here is derived from an EMBL/GenBank/DDBJ whole genome shotgun (WGS) entry which is preliminary data.</text>
</comment>
<reference evidence="5" key="1">
    <citation type="journal article" date="2020" name="mSystems">
        <title>Genome- and Community-Level Interaction Insights into Carbon Utilization and Element Cycling Functions of Hydrothermarchaeota in Hydrothermal Sediment.</title>
        <authorList>
            <person name="Zhou Z."/>
            <person name="Liu Y."/>
            <person name="Xu W."/>
            <person name="Pan J."/>
            <person name="Luo Z.H."/>
            <person name="Li M."/>
        </authorList>
    </citation>
    <scope>NUCLEOTIDE SEQUENCE [LARGE SCALE GENOMIC DNA]</scope>
    <source>
        <strain evidence="5">HyVt-570</strain>
    </source>
</reference>
<dbReference type="GO" id="GO:0005886">
    <property type="term" value="C:plasma membrane"/>
    <property type="evidence" value="ECO:0007669"/>
    <property type="project" value="TreeGrafter"/>
</dbReference>
<evidence type="ECO:0000259" key="4">
    <source>
        <dbReference type="PROSITE" id="PS50893"/>
    </source>
</evidence>
<dbReference type="Proteomes" id="UP000885759">
    <property type="component" value="Unassembled WGS sequence"/>
</dbReference>
<evidence type="ECO:0000256" key="1">
    <source>
        <dbReference type="ARBA" id="ARBA00022448"/>
    </source>
</evidence>
<dbReference type="AlphaFoldDB" id="A0A7C4V4X2"/>
<feature type="domain" description="ABC transporter" evidence="4">
    <location>
        <begin position="3"/>
        <end position="222"/>
    </location>
</feature>
<dbReference type="PANTHER" id="PTHR24220">
    <property type="entry name" value="IMPORT ATP-BINDING PROTEIN"/>
    <property type="match status" value="1"/>
</dbReference>
<keyword evidence="1" id="KW-0813">Transport</keyword>
<dbReference type="GO" id="GO:0022857">
    <property type="term" value="F:transmembrane transporter activity"/>
    <property type="evidence" value="ECO:0007669"/>
    <property type="project" value="TreeGrafter"/>
</dbReference>
<keyword evidence="3 5" id="KW-0067">ATP-binding</keyword>
<dbReference type="PROSITE" id="PS50893">
    <property type="entry name" value="ABC_TRANSPORTER_2"/>
    <property type="match status" value="1"/>
</dbReference>
<dbReference type="GO" id="GO:0016887">
    <property type="term" value="F:ATP hydrolysis activity"/>
    <property type="evidence" value="ECO:0007669"/>
    <property type="project" value="InterPro"/>
</dbReference>
<name>A0A7C4V4X2_9DEIN</name>